<dbReference type="PANTHER" id="PTHR33993">
    <property type="entry name" value="GLYOXALASE-RELATED"/>
    <property type="match status" value="1"/>
</dbReference>
<dbReference type="Proteomes" id="UP000198583">
    <property type="component" value="Unassembled WGS sequence"/>
</dbReference>
<accession>A0A1I6CR40</accession>
<dbReference type="SUPFAM" id="SSF54593">
    <property type="entry name" value="Glyoxalase/Bleomycin resistance protein/Dihydroxybiphenyl dioxygenase"/>
    <property type="match status" value="1"/>
</dbReference>
<evidence type="ECO:0000259" key="1">
    <source>
        <dbReference type="PROSITE" id="PS51819"/>
    </source>
</evidence>
<dbReference type="InterPro" id="IPR037523">
    <property type="entry name" value="VOC_core"/>
</dbReference>
<sequence>MDLVQGIGGVFFRAKDPRAQARWYRDNLGIPISPGDGEQTGEERMWDQQAGPTVWGPFPQDTEYFHNPAQQVMVNFRVADLDALLARLRSTGTPIRDEIEEYDYGRFAWACDPEGNWFELWEPRKG</sequence>
<keyword evidence="3" id="KW-1185">Reference proteome</keyword>
<evidence type="ECO:0000313" key="3">
    <source>
        <dbReference type="Proteomes" id="UP000198583"/>
    </source>
</evidence>
<proteinExistence type="predicted"/>
<dbReference type="InterPro" id="IPR052164">
    <property type="entry name" value="Anthracycline_SecMetBiosynth"/>
</dbReference>
<dbReference type="InterPro" id="IPR029068">
    <property type="entry name" value="Glyas_Bleomycin-R_OHBP_Dase"/>
</dbReference>
<dbReference type="InterPro" id="IPR041581">
    <property type="entry name" value="Glyoxalase_6"/>
</dbReference>
<name>A0A1I6CR40_9PSEU</name>
<protein>
    <recommendedName>
        <fullName evidence="1">VOC domain-containing protein</fullName>
    </recommendedName>
</protein>
<dbReference type="Pfam" id="PF18029">
    <property type="entry name" value="Glyoxalase_6"/>
    <property type="match status" value="1"/>
</dbReference>
<dbReference type="EMBL" id="FOYL01000001">
    <property type="protein sequence ID" value="SFQ95619.1"/>
    <property type="molecule type" value="Genomic_DNA"/>
</dbReference>
<dbReference type="OrthoDB" id="9799428at2"/>
<feature type="domain" description="VOC" evidence="1">
    <location>
        <begin position="6"/>
        <end position="123"/>
    </location>
</feature>
<dbReference type="Gene3D" id="3.10.180.10">
    <property type="entry name" value="2,3-Dihydroxybiphenyl 1,2-Dioxygenase, domain 1"/>
    <property type="match status" value="1"/>
</dbReference>
<evidence type="ECO:0000313" key="2">
    <source>
        <dbReference type="EMBL" id="SFQ95619.1"/>
    </source>
</evidence>
<dbReference type="PROSITE" id="PS51819">
    <property type="entry name" value="VOC"/>
    <property type="match status" value="1"/>
</dbReference>
<dbReference type="RefSeq" id="WP_093587755.1">
    <property type="nucleotide sequence ID" value="NZ_FOYL01000001.1"/>
</dbReference>
<dbReference type="PANTHER" id="PTHR33993:SF5">
    <property type="entry name" value="GLYOXALASE"/>
    <property type="match status" value="1"/>
</dbReference>
<gene>
    <name evidence="2" type="ORF">SAMN04488564_101122</name>
</gene>
<dbReference type="AlphaFoldDB" id="A0A1I6CR40"/>
<dbReference type="STRING" id="84724.SAMN04488564_101122"/>
<reference evidence="3" key="1">
    <citation type="submission" date="2016-10" db="EMBL/GenBank/DDBJ databases">
        <authorList>
            <person name="Varghese N."/>
            <person name="Submissions S."/>
        </authorList>
    </citation>
    <scope>NUCLEOTIDE SEQUENCE [LARGE SCALE GENOMIC DNA]</scope>
    <source>
        <strain evidence="3">DSM 44232</strain>
    </source>
</reference>
<organism evidence="2 3">
    <name type="scientific">Lentzea waywayandensis</name>
    <dbReference type="NCBI Taxonomy" id="84724"/>
    <lineage>
        <taxon>Bacteria</taxon>
        <taxon>Bacillati</taxon>
        <taxon>Actinomycetota</taxon>
        <taxon>Actinomycetes</taxon>
        <taxon>Pseudonocardiales</taxon>
        <taxon>Pseudonocardiaceae</taxon>
        <taxon>Lentzea</taxon>
    </lineage>
</organism>